<sequence>MNQSLKTVLATSLVLSTVSSYSPFNHGVMNVAKADEKEGVSSAFNEAQTAVNSTQASDTLSTASSENEPATDAQSFTQVDQKEAGRAPEKPVDADAKESENDAQVSQQVDKENEKLQHNQIKTEGQDLAPSMVSTEATSEDVRFYVRRAESHQASIMDQYVKHPGKRVVVNDQLYFEVVLTHASKWQSYTFFNEEELLEVQEVDHDQNKDETTLRIPISKETTSIKSEVRIHIPELADDETYQTVIELTPNEQSNQPVKSEETGDTSNGAHDYDHHSESSEAEDGKKDEHGGTNNQDLQEEQDEVELPGTDGTKPNKGVDAVKPDDLENASTPHQSSNVPVKSKTVSKQLKYVAKTEDRKQHSPLNDYMTHPARIVLNNKQYELQLTLKHASQWKSYDFYDGKRKLNTREIERDEQADTVTIGVPVKAGMKELTLKGQLQLQDVDFNKQVTTRIEFDKPIPTLESNTGTATGDSEHASSGSKTEAPSSVGSSTEQSTVNDTEQHTGTSGSEDETVSTTSNQPAEQPKTPGMNTNDSATSEQRSNSQTAQPEPATRNETSQSSSNNRSTQSAPSKTSQSNAGESQPTTHSATSAGAGTTSSAATRPSDSTASQLPSSQQATTEQQGADQSKANPAFNRDADHAYSTDSNQAKPDKENEHLKDYIIFGILLAVSIIGLIATYFINRKRGESK</sequence>
<dbReference type="InterPro" id="IPR050436">
    <property type="entry name" value="IsdA"/>
</dbReference>
<feature type="compositionally biased region" description="Basic and acidic residues" evidence="6">
    <location>
        <begin position="80"/>
        <end position="100"/>
    </location>
</feature>
<keyword evidence="3" id="KW-0964">Secreted</keyword>
<evidence type="ECO:0000256" key="7">
    <source>
        <dbReference type="SAM" id="Phobius"/>
    </source>
</evidence>
<keyword evidence="5" id="KW-0572">Peptidoglycan-anchor</keyword>
<feature type="compositionally biased region" description="Polar residues" evidence="6">
    <location>
        <begin position="571"/>
        <end position="585"/>
    </location>
</feature>
<feature type="compositionally biased region" description="Low complexity" evidence="6">
    <location>
        <begin position="586"/>
        <end position="603"/>
    </location>
</feature>
<evidence type="ECO:0000256" key="4">
    <source>
        <dbReference type="ARBA" id="ARBA00022729"/>
    </source>
</evidence>
<dbReference type="InterPro" id="IPR037250">
    <property type="entry name" value="NEAT_dom_sf"/>
</dbReference>
<keyword evidence="10" id="KW-1185">Reference proteome</keyword>
<keyword evidence="4" id="KW-0732">Signal</keyword>
<gene>
    <name evidence="9" type="ORF">BU607_00610</name>
</gene>
<dbReference type="SMART" id="SM00725">
    <property type="entry name" value="NEAT"/>
    <property type="match status" value="2"/>
</dbReference>
<dbReference type="RefSeq" id="WP_107392179.1">
    <property type="nucleotide sequence ID" value="NZ_PZDH01000007.1"/>
</dbReference>
<feature type="region of interest" description="Disordered" evidence="6">
    <location>
        <begin position="49"/>
        <end position="114"/>
    </location>
</feature>
<feature type="compositionally biased region" description="Polar residues" evidence="6">
    <location>
        <begin position="605"/>
        <end position="631"/>
    </location>
</feature>
<evidence type="ECO:0000313" key="9">
    <source>
        <dbReference type="EMBL" id="PTH19703.1"/>
    </source>
</evidence>
<evidence type="ECO:0000256" key="5">
    <source>
        <dbReference type="ARBA" id="ARBA00023088"/>
    </source>
</evidence>
<dbReference type="CDD" id="cd06920">
    <property type="entry name" value="NEAT"/>
    <property type="match status" value="1"/>
</dbReference>
<accession>A0ABX5IIQ4</accession>
<feature type="domain" description="NEAT" evidence="8">
    <location>
        <begin position="135"/>
        <end position="258"/>
    </location>
</feature>
<keyword evidence="7" id="KW-0472">Membrane</keyword>
<feature type="compositionally biased region" description="Polar residues" evidence="6">
    <location>
        <begin position="530"/>
        <end position="549"/>
    </location>
</feature>
<dbReference type="InterPro" id="IPR006635">
    <property type="entry name" value="NEAT_dom"/>
</dbReference>
<feature type="compositionally biased region" description="Low complexity" evidence="6">
    <location>
        <begin position="555"/>
        <end position="570"/>
    </location>
</feature>
<protein>
    <recommendedName>
        <fullName evidence="8">NEAT domain-containing protein</fullName>
    </recommendedName>
</protein>
<dbReference type="EMBL" id="PZDI01000002">
    <property type="protein sequence ID" value="PTH19703.1"/>
    <property type="molecule type" value="Genomic_DNA"/>
</dbReference>
<feature type="domain" description="NEAT" evidence="8">
    <location>
        <begin position="343"/>
        <end position="464"/>
    </location>
</feature>
<dbReference type="PROSITE" id="PS50978">
    <property type="entry name" value="NEAT"/>
    <property type="match status" value="2"/>
</dbReference>
<feature type="compositionally biased region" description="Polar residues" evidence="6">
    <location>
        <begin position="49"/>
        <end position="79"/>
    </location>
</feature>
<keyword evidence="7" id="KW-0812">Transmembrane</keyword>
<feature type="compositionally biased region" description="Polar residues" evidence="6">
    <location>
        <begin position="248"/>
        <end position="258"/>
    </location>
</feature>
<keyword evidence="7" id="KW-1133">Transmembrane helix</keyword>
<feature type="transmembrane region" description="Helical" evidence="7">
    <location>
        <begin position="662"/>
        <end position="682"/>
    </location>
</feature>
<feature type="compositionally biased region" description="Polar residues" evidence="6">
    <location>
        <begin position="463"/>
        <end position="523"/>
    </location>
</feature>
<proteinExistence type="predicted"/>
<evidence type="ECO:0000256" key="6">
    <source>
        <dbReference type="SAM" id="MobiDB-lite"/>
    </source>
</evidence>
<feature type="compositionally biased region" description="Basic and acidic residues" evidence="6">
    <location>
        <begin position="271"/>
        <end position="291"/>
    </location>
</feature>
<comment type="subcellular location">
    <subcellularLocation>
        <location evidence="1">Secreted</location>
        <location evidence="1">Cell wall</location>
        <topology evidence="1">Peptidoglycan-anchor</topology>
    </subcellularLocation>
</comment>
<dbReference type="Gene3D" id="2.60.40.1850">
    <property type="match status" value="2"/>
</dbReference>
<name>A0ABX5IIQ4_9STAP</name>
<feature type="compositionally biased region" description="Polar residues" evidence="6">
    <location>
        <begin position="329"/>
        <end position="347"/>
    </location>
</feature>
<comment type="caution">
    <text evidence="9">The sequence shown here is derived from an EMBL/GenBank/DDBJ whole genome shotgun (WGS) entry which is preliminary data.</text>
</comment>
<evidence type="ECO:0000256" key="2">
    <source>
        <dbReference type="ARBA" id="ARBA00022512"/>
    </source>
</evidence>
<organism evidence="9 10">
    <name type="scientific">Staphylococcus auricularis</name>
    <dbReference type="NCBI Taxonomy" id="29379"/>
    <lineage>
        <taxon>Bacteria</taxon>
        <taxon>Bacillati</taxon>
        <taxon>Bacillota</taxon>
        <taxon>Bacilli</taxon>
        <taxon>Bacillales</taxon>
        <taxon>Staphylococcaceae</taxon>
        <taxon>Staphylococcus</taxon>
    </lineage>
</organism>
<evidence type="ECO:0000313" key="10">
    <source>
        <dbReference type="Proteomes" id="UP000242694"/>
    </source>
</evidence>
<feature type="region of interest" description="Disordered" evidence="6">
    <location>
        <begin position="457"/>
        <end position="654"/>
    </location>
</feature>
<dbReference type="Pfam" id="PF05031">
    <property type="entry name" value="NEAT"/>
    <property type="match status" value="2"/>
</dbReference>
<feature type="region of interest" description="Disordered" evidence="6">
    <location>
        <begin position="248"/>
        <end position="347"/>
    </location>
</feature>
<evidence type="ECO:0000259" key="8">
    <source>
        <dbReference type="PROSITE" id="PS50978"/>
    </source>
</evidence>
<keyword evidence="2" id="KW-0134">Cell wall</keyword>
<dbReference type="SUPFAM" id="SSF158911">
    <property type="entry name" value="NEAT domain-like"/>
    <property type="match status" value="2"/>
</dbReference>
<dbReference type="Proteomes" id="UP000242694">
    <property type="component" value="Unassembled WGS sequence"/>
</dbReference>
<evidence type="ECO:0000256" key="1">
    <source>
        <dbReference type="ARBA" id="ARBA00004168"/>
    </source>
</evidence>
<evidence type="ECO:0000256" key="3">
    <source>
        <dbReference type="ARBA" id="ARBA00022525"/>
    </source>
</evidence>
<dbReference type="PANTHER" id="PTHR37824">
    <property type="entry name" value="IRON-REGULATED SURFACE DETERMINANT PROTEIN C"/>
    <property type="match status" value="1"/>
</dbReference>
<reference evidence="9 10" key="1">
    <citation type="journal article" date="2016" name="Front. Microbiol.">
        <title>Comprehensive Phylogenetic Analysis of Bovine Non-aureus Staphylococci Species Based on Whole-Genome Sequencing.</title>
        <authorList>
            <person name="Naushad S."/>
            <person name="Barkema H.W."/>
            <person name="Luby C."/>
            <person name="Condas L.A."/>
            <person name="Nobrega D.B."/>
            <person name="Carson D.A."/>
            <person name="De Buck J."/>
        </authorList>
    </citation>
    <scope>NUCLEOTIDE SEQUENCE [LARGE SCALE GENOMIC DNA]</scope>
    <source>
        <strain evidence="9 10">SNUC 993</strain>
    </source>
</reference>
<dbReference type="PANTHER" id="PTHR37824:SF1">
    <property type="entry name" value="IRON-REGULATED SURFACE DETERMINANT PROTEIN C"/>
    <property type="match status" value="1"/>
</dbReference>